<evidence type="ECO:0000313" key="7">
    <source>
        <dbReference type="RefSeq" id="XP_022293563.1"/>
    </source>
</evidence>
<dbReference type="GeneID" id="111104103"/>
<dbReference type="Pfam" id="PF07002">
    <property type="entry name" value="Copine"/>
    <property type="match status" value="1"/>
</dbReference>
<dbReference type="KEGG" id="cvn:111104103"/>
<dbReference type="SMART" id="SM00239">
    <property type="entry name" value="C2"/>
    <property type="match status" value="2"/>
</dbReference>
<dbReference type="RefSeq" id="XP_022293562.1">
    <property type="nucleotide sequence ID" value="XM_022437854.1"/>
</dbReference>
<dbReference type="Proteomes" id="UP000694844">
    <property type="component" value="Chromosome 7"/>
</dbReference>
<dbReference type="PANTHER" id="PTHR10857:SF106">
    <property type="entry name" value="C2 DOMAIN-CONTAINING PROTEIN"/>
    <property type="match status" value="1"/>
</dbReference>
<dbReference type="GO" id="GO:0005544">
    <property type="term" value="F:calcium-dependent phospholipid binding"/>
    <property type="evidence" value="ECO:0007669"/>
    <property type="project" value="InterPro"/>
</dbReference>
<dbReference type="PANTHER" id="PTHR10857">
    <property type="entry name" value="COPINE"/>
    <property type="match status" value="1"/>
</dbReference>
<evidence type="ECO:0000313" key="6">
    <source>
        <dbReference type="RefSeq" id="XP_022293562.1"/>
    </source>
</evidence>
<evidence type="ECO:0000313" key="5">
    <source>
        <dbReference type="Proteomes" id="UP000694844"/>
    </source>
</evidence>
<dbReference type="OrthoDB" id="5855668at2759"/>
<dbReference type="SUPFAM" id="SSF49562">
    <property type="entry name" value="C2 domain (Calcium/lipid-binding domain, CaLB)"/>
    <property type="match status" value="1"/>
</dbReference>
<feature type="domain" description="VWFA" evidence="4">
    <location>
        <begin position="322"/>
        <end position="532"/>
    </location>
</feature>
<keyword evidence="2" id="KW-0677">Repeat</keyword>
<dbReference type="SUPFAM" id="SSF53300">
    <property type="entry name" value="vWA-like"/>
    <property type="match status" value="1"/>
</dbReference>
<accession>A0A8B8APX3</accession>
<dbReference type="Gene3D" id="2.60.40.150">
    <property type="entry name" value="C2 domain"/>
    <property type="match status" value="1"/>
</dbReference>
<dbReference type="Gene3D" id="3.40.50.410">
    <property type="entry name" value="von Willebrand factor, type A domain"/>
    <property type="match status" value="1"/>
</dbReference>
<dbReference type="FunFam" id="2.60.40.150:FF:000099">
    <property type="entry name" value="Copine 3"/>
    <property type="match status" value="1"/>
</dbReference>
<dbReference type="AlphaFoldDB" id="A0A8B8APX3"/>
<dbReference type="InterPro" id="IPR010734">
    <property type="entry name" value="Copine_C"/>
</dbReference>
<dbReference type="CDD" id="cd04047">
    <property type="entry name" value="C2B_Copine"/>
    <property type="match status" value="1"/>
</dbReference>
<dbReference type="InterPro" id="IPR037768">
    <property type="entry name" value="C2B_Copine"/>
</dbReference>
<feature type="domain" description="C2" evidence="3">
    <location>
        <begin position="1"/>
        <end position="122"/>
    </location>
</feature>
<comment type="similarity">
    <text evidence="1">Belongs to the copine family.</text>
</comment>
<protein>
    <submittedName>
        <fullName evidence="6 7">Copine-9-like</fullName>
    </submittedName>
</protein>
<dbReference type="CDD" id="cd04048">
    <property type="entry name" value="C2A_Copine"/>
    <property type="match status" value="1"/>
</dbReference>
<dbReference type="GO" id="GO:0005886">
    <property type="term" value="C:plasma membrane"/>
    <property type="evidence" value="ECO:0007669"/>
    <property type="project" value="TreeGrafter"/>
</dbReference>
<evidence type="ECO:0000259" key="3">
    <source>
        <dbReference type="PROSITE" id="PS50004"/>
    </source>
</evidence>
<dbReference type="InterPro" id="IPR000008">
    <property type="entry name" value="C2_dom"/>
</dbReference>
<name>A0A8B8APX3_CRAVI</name>
<proteinExistence type="inferred from homology"/>
<evidence type="ECO:0000259" key="4">
    <source>
        <dbReference type="PROSITE" id="PS50234"/>
    </source>
</evidence>
<dbReference type="InterPro" id="IPR002035">
    <property type="entry name" value="VWF_A"/>
</dbReference>
<dbReference type="PROSITE" id="PS50234">
    <property type="entry name" value="VWFA"/>
    <property type="match status" value="1"/>
</dbReference>
<dbReference type="InterPro" id="IPR036465">
    <property type="entry name" value="vWFA_dom_sf"/>
</dbReference>
<gene>
    <name evidence="6 7" type="primary">LOC111104103</name>
</gene>
<sequence length="608" mass="67944">MSAILNTGLGHLAGSKIEIMISCTNLADLDDFTKSDPMCVLFVRQFGQWKEYARTEAIRNTLNPKFVKSFILEFEPGMTQQLMFSVYDIDSRSHDLKHHDYVGSVEDSLHNLIDDNHLIKTTNKNLRVPGHAKSRGLISITAEVMKESRNKVSIHVGGHKLDKKGVLSLNKPDTFFQISRCIDGLTGSTYHPVYRTETVLKSTHPRWRPFEINLQPLCNSEWDRSIQFSVLHFSGNDYHIIGRKNTTLREMSQLERNGSFIQVYLSSPKKETQKRKNTLSGSLRFFQFKIDMQYSLFDFFRGGLQIQPIVAIDFTASNGAIDEDLSLHSVSNIRDNQYMDAMDTLGAMLCQFSTDQRVALFGFGAKWKHKNKVSHCFPLVNDVFVKGIKNAISQYEEALPSLQFSGPTQLAPVIEKAAALAESQNTSQNKQIYTVLMVITDGVINDINRTLRRLIAASHLPLSVLFIGIGPADFTLMEQFHIGMDTPLQNKKTNEVAVRANTHFVAFQKENINTGGNAALAKEAMAALSTQIIQYMKKNNITPNKPKLIRSDILDSFTDDQAPKLLAKSPSRASLISVKTAGPSCPTCGAQIDPGSQIFSDVINTSVT</sequence>
<dbReference type="InterPro" id="IPR035892">
    <property type="entry name" value="C2_domain_sf"/>
</dbReference>
<dbReference type="RefSeq" id="XP_022293563.1">
    <property type="nucleotide sequence ID" value="XM_022437855.1"/>
</dbReference>
<evidence type="ECO:0000256" key="2">
    <source>
        <dbReference type="ARBA" id="ARBA00022737"/>
    </source>
</evidence>
<dbReference type="Pfam" id="PF00168">
    <property type="entry name" value="C2"/>
    <property type="match status" value="2"/>
</dbReference>
<dbReference type="PROSITE" id="PS50004">
    <property type="entry name" value="C2"/>
    <property type="match status" value="1"/>
</dbReference>
<organism evidence="5 6">
    <name type="scientific">Crassostrea virginica</name>
    <name type="common">Eastern oyster</name>
    <dbReference type="NCBI Taxonomy" id="6565"/>
    <lineage>
        <taxon>Eukaryota</taxon>
        <taxon>Metazoa</taxon>
        <taxon>Spiralia</taxon>
        <taxon>Lophotrochozoa</taxon>
        <taxon>Mollusca</taxon>
        <taxon>Bivalvia</taxon>
        <taxon>Autobranchia</taxon>
        <taxon>Pteriomorphia</taxon>
        <taxon>Ostreida</taxon>
        <taxon>Ostreoidea</taxon>
        <taxon>Ostreidae</taxon>
        <taxon>Crassostrea</taxon>
    </lineage>
</organism>
<dbReference type="GO" id="GO:0071277">
    <property type="term" value="P:cellular response to calcium ion"/>
    <property type="evidence" value="ECO:0007669"/>
    <property type="project" value="TreeGrafter"/>
</dbReference>
<dbReference type="SMART" id="SM00327">
    <property type="entry name" value="VWA"/>
    <property type="match status" value="1"/>
</dbReference>
<keyword evidence="5" id="KW-1185">Reference proteome</keyword>
<reference evidence="6 7" key="1">
    <citation type="submission" date="2025-04" db="UniProtKB">
        <authorList>
            <consortium name="RefSeq"/>
        </authorList>
    </citation>
    <scope>IDENTIFICATION</scope>
    <source>
        <tissue evidence="6 7">Whole sample</tissue>
    </source>
</reference>
<evidence type="ECO:0000256" key="1">
    <source>
        <dbReference type="ARBA" id="ARBA00009048"/>
    </source>
</evidence>
<dbReference type="InterPro" id="IPR045052">
    <property type="entry name" value="Copine"/>
</dbReference>